<gene>
    <name evidence="1" type="ORF">EYF80_068241</name>
</gene>
<protein>
    <submittedName>
        <fullName evidence="1">Uncharacterized protein</fullName>
    </submittedName>
</protein>
<dbReference type="Proteomes" id="UP000314294">
    <property type="component" value="Unassembled WGS sequence"/>
</dbReference>
<reference evidence="1 2" key="1">
    <citation type="submission" date="2019-03" db="EMBL/GenBank/DDBJ databases">
        <title>First draft genome of Liparis tanakae, snailfish: a comprehensive survey of snailfish specific genes.</title>
        <authorList>
            <person name="Kim W."/>
            <person name="Song I."/>
            <person name="Jeong J.-H."/>
            <person name="Kim D."/>
            <person name="Kim S."/>
            <person name="Ryu S."/>
            <person name="Song J.Y."/>
            <person name="Lee S.K."/>
        </authorList>
    </citation>
    <scope>NUCLEOTIDE SEQUENCE [LARGE SCALE GENOMIC DNA]</scope>
    <source>
        <tissue evidence="1">Muscle</tissue>
    </source>
</reference>
<proteinExistence type="predicted"/>
<accession>A0A4Z2DYY6</accession>
<keyword evidence="2" id="KW-1185">Reference proteome</keyword>
<dbReference type="EMBL" id="SRLO01026691">
    <property type="protein sequence ID" value="TNN21647.1"/>
    <property type="molecule type" value="Genomic_DNA"/>
</dbReference>
<evidence type="ECO:0000313" key="1">
    <source>
        <dbReference type="EMBL" id="TNN21647.1"/>
    </source>
</evidence>
<dbReference type="AlphaFoldDB" id="A0A4Z2DYY6"/>
<comment type="caution">
    <text evidence="1">The sequence shown here is derived from an EMBL/GenBank/DDBJ whole genome shotgun (WGS) entry which is preliminary data.</text>
</comment>
<evidence type="ECO:0000313" key="2">
    <source>
        <dbReference type="Proteomes" id="UP000314294"/>
    </source>
</evidence>
<sequence length="66" mass="7553">MQTLPQPLSLSHFHSRRHGSAYLTIPVLVSERAILERCVHLNTQKIYPGARQVFEPSVRSVFTHLT</sequence>
<organism evidence="1 2">
    <name type="scientific">Liparis tanakae</name>
    <name type="common">Tanaka's snailfish</name>
    <dbReference type="NCBI Taxonomy" id="230148"/>
    <lineage>
        <taxon>Eukaryota</taxon>
        <taxon>Metazoa</taxon>
        <taxon>Chordata</taxon>
        <taxon>Craniata</taxon>
        <taxon>Vertebrata</taxon>
        <taxon>Euteleostomi</taxon>
        <taxon>Actinopterygii</taxon>
        <taxon>Neopterygii</taxon>
        <taxon>Teleostei</taxon>
        <taxon>Neoteleostei</taxon>
        <taxon>Acanthomorphata</taxon>
        <taxon>Eupercaria</taxon>
        <taxon>Perciformes</taxon>
        <taxon>Cottioidei</taxon>
        <taxon>Cottales</taxon>
        <taxon>Liparidae</taxon>
        <taxon>Liparis</taxon>
    </lineage>
</organism>
<name>A0A4Z2DYY6_9TELE</name>